<evidence type="ECO:0000313" key="3">
    <source>
        <dbReference type="Proteomes" id="UP000557204"/>
    </source>
</evidence>
<gene>
    <name evidence="2" type="ORF">HLI28_07965</name>
</gene>
<evidence type="ECO:0000313" key="2">
    <source>
        <dbReference type="EMBL" id="NNU27479.1"/>
    </source>
</evidence>
<feature type="compositionally biased region" description="Basic residues" evidence="1">
    <location>
        <begin position="44"/>
        <end position="64"/>
    </location>
</feature>
<dbReference type="EMBL" id="JABFAJ010000014">
    <property type="protein sequence ID" value="NNU27479.1"/>
    <property type="molecule type" value="Genomic_DNA"/>
</dbReference>
<keyword evidence="3" id="KW-1185">Reference proteome</keyword>
<proteinExistence type="predicted"/>
<dbReference type="Proteomes" id="UP000557204">
    <property type="component" value="Unassembled WGS sequence"/>
</dbReference>
<accession>A0A849K645</accession>
<feature type="region of interest" description="Disordered" evidence="1">
    <location>
        <begin position="38"/>
        <end position="83"/>
    </location>
</feature>
<sequence length="83" mass="9330">MMLTATAPRPTVVDRVGDHVARLLVDAGTHLSDTLTARAEHRASRAKHRDAHARDRRTRGRHQHLAVERTRDNTAQINPLGLR</sequence>
<dbReference type="RefSeq" id="WP_171246984.1">
    <property type="nucleotide sequence ID" value="NZ_JABFAJ010000014.1"/>
</dbReference>
<evidence type="ECO:0000256" key="1">
    <source>
        <dbReference type="SAM" id="MobiDB-lite"/>
    </source>
</evidence>
<dbReference type="AlphaFoldDB" id="A0A849K645"/>
<organism evidence="2 3">
    <name type="scientific">Isoptericola sediminis</name>
    <dbReference type="NCBI Taxonomy" id="2733572"/>
    <lineage>
        <taxon>Bacteria</taxon>
        <taxon>Bacillati</taxon>
        <taxon>Actinomycetota</taxon>
        <taxon>Actinomycetes</taxon>
        <taxon>Micrococcales</taxon>
        <taxon>Promicromonosporaceae</taxon>
        <taxon>Isoptericola</taxon>
    </lineage>
</organism>
<comment type="caution">
    <text evidence="2">The sequence shown here is derived from an EMBL/GenBank/DDBJ whole genome shotgun (WGS) entry which is preliminary data.</text>
</comment>
<name>A0A849K645_9MICO</name>
<reference evidence="2 3" key="1">
    <citation type="submission" date="2020-05" db="EMBL/GenBank/DDBJ databases">
        <title>Genome sequence of Isoptericola sp. JC619 isolated from Chilika lagoon, India.</title>
        <authorList>
            <person name="Kumar D."/>
            <person name="Appam K."/>
            <person name="Gandham S."/>
            <person name="Uppada J."/>
            <person name="Sasikala C."/>
            <person name="Venkata Ramana C."/>
        </authorList>
    </citation>
    <scope>NUCLEOTIDE SEQUENCE [LARGE SCALE GENOMIC DNA]</scope>
    <source>
        <strain evidence="2 3">JC619</strain>
    </source>
</reference>
<protein>
    <submittedName>
        <fullName evidence="2">Uncharacterized protein</fullName>
    </submittedName>
</protein>